<organism evidence="2 3">
    <name type="scientific">Ligaoa zhengdingensis</name>
    <dbReference type="NCBI Taxonomy" id="2763658"/>
    <lineage>
        <taxon>Bacteria</taxon>
        <taxon>Bacillati</taxon>
        <taxon>Bacillota</taxon>
        <taxon>Clostridia</taxon>
        <taxon>Eubacteriales</taxon>
        <taxon>Oscillospiraceae</taxon>
        <taxon>Ligaoa</taxon>
    </lineage>
</organism>
<evidence type="ECO:0000313" key="2">
    <source>
        <dbReference type="EMBL" id="MBC8546766.1"/>
    </source>
</evidence>
<dbReference type="InterPro" id="IPR037523">
    <property type="entry name" value="VOC_core"/>
</dbReference>
<keyword evidence="3" id="KW-1185">Reference proteome</keyword>
<dbReference type="SUPFAM" id="SSF54593">
    <property type="entry name" value="Glyoxalase/Bleomycin resistance protein/Dihydroxybiphenyl dioxygenase"/>
    <property type="match status" value="1"/>
</dbReference>
<proteinExistence type="predicted"/>
<evidence type="ECO:0000313" key="3">
    <source>
        <dbReference type="Proteomes" id="UP000653127"/>
    </source>
</evidence>
<dbReference type="Proteomes" id="UP000653127">
    <property type="component" value="Unassembled WGS sequence"/>
</dbReference>
<sequence>MKLEGFLLSVTDMARSRQFYETVLGRKVIQDFGANLTFEGGPVLQARFTQMLGLDPATEVKRSHNAELYFEEEKIDEFVKSLEQMGGIQYVHPLLEQPWGQRVVRFYDPDGHIIEVGEPMDCVVGRLLREGMPAEQVAERTMFPLEFVRMVEEQSKR</sequence>
<dbReference type="InterPro" id="IPR025870">
    <property type="entry name" value="Glyoxalase-like_dom"/>
</dbReference>
<dbReference type="Gene3D" id="3.10.180.10">
    <property type="entry name" value="2,3-Dihydroxybiphenyl 1,2-Dioxygenase, domain 1"/>
    <property type="match status" value="1"/>
</dbReference>
<evidence type="ECO:0000259" key="1">
    <source>
        <dbReference type="PROSITE" id="PS51819"/>
    </source>
</evidence>
<feature type="domain" description="VOC" evidence="1">
    <location>
        <begin position="2"/>
        <end position="119"/>
    </location>
</feature>
<dbReference type="RefSeq" id="WP_249282844.1">
    <property type="nucleotide sequence ID" value="NZ_JACRST010000009.1"/>
</dbReference>
<dbReference type="Pfam" id="PF12681">
    <property type="entry name" value="Glyoxalase_2"/>
    <property type="match status" value="1"/>
</dbReference>
<accession>A0A926DXS8</accession>
<dbReference type="EMBL" id="JACRST010000009">
    <property type="protein sequence ID" value="MBC8546766.1"/>
    <property type="molecule type" value="Genomic_DNA"/>
</dbReference>
<comment type="caution">
    <text evidence="2">The sequence shown here is derived from an EMBL/GenBank/DDBJ whole genome shotgun (WGS) entry which is preliminary data.</text>
</comment>
<dbReference type="AlphaFoldDB" id="A0A926DXS8"/>
<gene>
    <name evidence="2" type="ORF">H8711_07435</name>
</gene>
<name>A0A926DXS8_9FIRM</name>
<reference evidence="2" key="1">
    <citation type="submission" date="2020-08" db="EMBL/GenBank/DDBJ databases">
        <title>Genome public.</title>
        <authorList>
            <person name="Liu C."/>
            <person name="Sun Q."/>
        </authorList>
    </citation>
    <scope>NUCLEOTIDE SEQUENCE</scope>
    <source>
        <strain evidence="2">NSJ-31</strain>
    </source>
</reference>
<dbReference type="InterPro" id="IPR029068">
    <property type="entry name" value="Glyas_Bleomycin-R_OHBP_Dase"/>
</dbReference>
<dbReference type="PROSITE" id="PS51819">
    <property type="entry name" value="VOC"/>
    <property type="match status" value="1"/>
</dbReference>
<protein>
    <submittedName>
        <fullName evidence="2">VOC family protein</fullName>
    </submittedName>
</protein>